<dbReference type="PANTHER" id="PTHR47990">
    <property type="entry name" value="2-OXOGLUTARATE (2OG) AND FE(II)-DEPENDENT OXYGENASE SUPERFAMILY PROTEIN-RELATED"/>
    <property type="match status" value="1"/>
</dbReference>
<protein>
    <submittedName>
        <fullName evidence="4">Clavaminate synthase-like protein</fullName>
    </submittedName>
</protein>
<dbReference type="InterPro" id="IPR044861">
    <property type="entry name" value="IPNS-like_FE2OG_OXY"/>
</dbReference>
<keyword evidence="1" id="KW-0479">Metal-binding</keyword>
<keyword evidence="5" id="KW-1185">Reference proteome</keyword>
<dbReference type="Pfam" id="PF03171">
    <property type="entry name" value="2OG-FeII_Oxy"/>
    <property type="match status" value="1"/>
</dbReference>
<keyword evidence="1" id="KW-0408">Iron</keyword>
<name>A0A8K0UFL4_9AGAR</name>
<dbReference type="AlphaFoldDB" id="A0A8K0UFL4"/>
<dbReference type="InterPro" id="IPR027443">
    <property type="entry name" value="IPNS-like_sf"/>
</dbReference>
<proteinExistence type="inferred from homology"/>
<organism evidence="4 5">
    <name type="scientific">Cristinia sonorae</name>
    <dbReference type="NCBI Taxonomy" id="1940300"/>
    <lineage>
        <taxon>Eukaryota</taxon>
        <taxon>Fungi</taxon>
        <taxon>Dikarya</taxon>
        <taxon>Basidiomycota</taxon>
        <taxon>Agaricomycotina</taxon>
        <taxon>Agaricomycetes</taxon>
        <taxon>Agaricomycetidae</taxon>
        <taxon>Agaricales</taxon>
        <taxon>Pleurotineae</taxon>
        <taxon>Stephanosporaceae</taxon>
        <taxon>Cristinia</taxon>
    </lineage>
</organism>
<evidence type="ECO:0000256" key="1">
    <source>
        <dbReference type="RuleBase" id="RU003682"/>
    </source>
</evidence>
<keyword evidence="1" id="KW-0560">Oxidoreductase</keyword>
<evidence type="ECO:0000256" key="2">
    <source>
        <dbReference type="SAM" id="MobiDB-lite"/>
    </source>
</evidence>
<dbReference type="GO" id="GO:0046872">
    <property type="term" value="F:metal ion binding"/>
    <property type="evidence" value="ECO:0007669"/>
    <property type="project" value="UniProtKB-KW"/>
</dbReference>
<reference evidence="4" key="1">
    <citation type="journal article" date="2021" name="New Phytol.">
        <title>Evolutionary innovations through gain and loss of genes in the ectomycorrhizal Boletales.</title>
        <authorList>
            <person name="Wu G."/>
            <person name="Miyauchi S."/>
            <person name="Morin E."/>
            <person name="Kuo A."/>
            <person name="Drula E."/>
            <person name="Varga T."/>
            <person name="Kohler A."/>
            <person name="Feng B."/>
            <person name="Cao Y."/>
            <person name="Lipzen A."/>
            <person name="Daum C."/>
            <person name="Hundley H."/>
            <person name="Pangilinan J."/>
            <person name="Johnson J."/>
            <person name="Barry K."/>
            <person name="LaButti K."/>
            <person name="Ng V."/>
            <person name="Ahrendt S."/>
            <person name="Min B."/>
            <person name="Choi I.G."/>
            <person name="Park H."/>
            <person name="Plett J.M."/>
            <person name="Magnuson J."/>
            <person name="Spatafora J.W."/>
            <person name="Nagy L.G."/>
            <person name="Henrissat B."/>
            <person name="Grigoriev I.V."/>
            <person name="Yang Z.L."/>
            <person name="Xu J."/>
            <person name="Martin F.M."/>
        </authorList>
    </citation>
    <scope>NUCLEOTIDE SEQUENCE</scope>
    <source>
        <strain evidence="4">KKN 215</strain>
    </source>
</reference>
<sequence length="357" mass="39492">MPGLTAFPPFPNDVPTHPLLIIDYQLLLQNDEEEINRLWQAATELGFWYLKNHGADEEVSGMFDMGAETMALPLDEKMKFEQGDDGMSAGYKAAGLVATDATGAKDTAEFINISKDDVLAWPGFVHRTYPSTVNARMENTIVPFVKKSLEVNSNLIKVFNKKLGLPEGTLEKFHTHDIPSGSEARCIKNPPKPEQPNQDIKVAIGAHTDFGSLSFLHNRLGGLQVLPPGYTEWQYVKPIPGHAICNIGDSLAIFSGGILRSNLHRVVPPPREQSKYERWSLVFFTRPGNTHPLRALADLSPMIADAVSKAPNPETYNTGATAGDWFSRRIKNQRLKNRTGPETWAASRGTEHAPLVK</sequence>
<evidence type="ECO:0000313" key="4">
    <source>
        <dbReference type="EMBL" id="KAH8082809.1"/>
    </source>
</evidence>
<dbReference type="OrthoDB" id="406156at2759"/>
<gene>
    <name evidence="4" type="ORF">BXZ70DRAFT_585720</name>
</gene>
<dbReference type="Pfam" id="PF14226">
    <property type="entry name" value="DIOX_N"/>
    <property type="match status" value="1"/>
</dbReference>
<evidence type="ECO:0000259" key="3">
    <source>
        <dbReference type="PROSITE" id="PS51471"/>
    </source>
</evidence>
<dbReference type="EMBL" id="JAEVFJ010000049">
    <property type="protein sequence ID" value="KAH8082809.1"/>
    <property type="molecule type" value="Genomic_DNA"/>
</dbReference>
<comment type="caution">
    <text evidence="4">The sequence shown here is derived from an EMBL/GenBank/DDBJ whole genome shotgun (WGS) entry which is preliminary data.</text>
</comment>
<feature type="domain" description="Fe2OG dioxygenase" evidence="3">
    <location>
        <begin position="180"/>
        <end position="287"/>
    </location>
</feature>
<accession>A0A8K0UFL4</accession>
<dbReference type="InterPro" id="IPR005123">
    <property type="entry name" value="Oxoglu/Fe-dep_dioxygenase_dom"/>
</dbReference>
<dbReference type="Gene3D" id="2.60.120.330">
    <property type="entry name" value="B-lactam Antibiotic, Isopenicillin N Synthase, Chain"/>
    <property type="match status" value="1"/>
</dbReference>
<dbReference type="Proteomes" id="UP000813824">
    <property type="component" value="Unassembled WGS sequence"/>
</dbReference>
<dbReference type="InterPro" id="IPR050231">
    <property type="entry name" value="Iron_ascorbate_oxido_reductase"/>
</dbReference>
<dbReference type="PROSITE" id="PS51471">
    <property type="entry name" value="FE2OG_OXY"/>
    <property type="match status" value="1"/>
</dbReference>
<comment type="similarity">
    <text evidence="1">Belongs to the iron/ascorbate-dependent oxidoreductase family.</text>
</comment>
<feature type="region of interest" description="Disordered" evidence="2">
    <location>
        <begin position="336"/>
        <end position="357"/>
    </location>
</feature>
<evidence type="ECO:0000313" key="5">
    <source>
        <dbReference type="Proteomes" id="UP000813824"/>
    </source>
</evidence>
<dbReference type="InterPro" id="IPR026992">
    <property type="entry name" value="DIOX_N"/>
</dbReference>
<dbReference type="SUPFAM" id="SSF51197">
    <property type="entry name" value="Clavaminate synthase-like"/>
    <property type="match status" value="1"/>
</dbReference>
<dbReference type="GO" id="GO:0016491">
    <property type="term" value="F:oxidoreductase activity"/>
    <property type="evidence" value="ECO:0007669"/>
    <property type="project" value="UniProtKB-KW"/>
</dbReference>